<organism evidence="3 4">
    <name type="scientific">Klebsiella aerogenes</name>
    <name type="common">Enterobacter aerogenes</name>
    <dbReference type="NCBI Taxonomy" id="548"/>
    <lineage>
        <taxon>Bacteria</taxon>
        <taxon>Pseudomonadati</taxon>
        <taxon>Pseudomonadota</taxon>
        <taxon>Gammaproteobacteria</taxon>
        <taxon>Enterobacterales</taxon>
        <taxon>Enterobacteriaceae</taxon>
        <taxon>Klebsiella/Raoultella group</taxon>
        <taxon>Klebsiella</taxon>
    </lineage>
</organism>
<feature type="transmembrane region" description="Helical" evidence="1">
    <location>
        <begin position="48"/>
        <end position="69"/>
    </location>
</feature>
<gene>
    <name evidence="3" type="ORF">HV331_14070</name>
    <name evidence="2" type="ORF">PZT46_05500</name>
</gene>
<protein>
    <submittedName>
        <fullName evidence="3">Uncharacterized protein</fullName>
    </submittedName>
</protein>
<evidence type="ECO:0000313" key="4">
    <source>
        <dbReference type="Proteomes" id="UP000514462"/>
    </source>
</evidence>
<reference evidence="4" key="1">
    <citation type="submission" date="2020-06" db="EMBL/GenBank/DDBJ databases">
        <title>REHAB project genomes.</title>
        <authorList>
            <person name="Shaw L.P."/>
        </authorList>
    </citation>
    <scope>NUCLEOTIDE SEQUENCE [LARGE SCALE GENOMIC DNA]</scope>
    <source>
        <strain evidence="4">RHBSTW-00938</strain>
    </source>
</reference>
<keyword evidence="1" id="KW-1133">Transmembrane helix</keyword>
<reference evidence="3" key="2">
    <citation type="journal article" date="2021" name="Microb. Genom.">
        <title>A genomic epidemiological study shows that prevalence of antimicrobial resistance in Enterobacterales is associated with the livestock host, as well as antimicrobial usage.</title>
        <authorList>
            <person name="AbuOun M."/>
            <person name="Jones H."/>
            <person name="Stubberfield E."/>
            <person name="Gilson D."/>
            <person name="Shaw L.P."/>
            <person name="Hubbard A.T.M."/>
            <person name="Chau K.K."/>
            <person name="Sebra R."/>
            <person name="Peto T.E.A."/>
            <person name="Crook D.W."/>
            <person name="Read D.S."/>
            <person name="Gweon H.S."/>
            <person name="Walker A.S."/>
            <person name="Stoesser N."/>
            <person name="Smith R.P."/>
            <person name="Anjum M.F."/>
            <person name="On Behalf Of The Rehab Consortium."/>
        </authorList>
    </citation>
    <scope>NUCLEOTIDE SEQUENCE</scope>
    <source>
        <strain evidence="3">RHBSTW-00938</strain>
    </source>
</reference>
<sequence>MKSAKSSLANLCKSIGIQSASLLEAITTCLCSIAALGSLFVLEGWGMKMAGFVGFLALAYVVAWIVDIVKGEK</sequence>
<evidence type="ECO:0000256" key="1">
    <source>
        <dbReference type="SAM" id="Phobius"/>
    </source>
</evidence>
<dbReference type="RefSeq" id="WP_045414292.1">
    <property type="nucleotide sequence ID" value="NZ_BGNX01000094.1"/>
</dbReference>
<accession>A0AAP9U5U5</accession>
<keyword evidence="1" id="KW-0812">Transmembrane</keyword>
<name>A0AAP9U5U5_KLEAE</name>
<evidence type="ECO:0000313" key="3">
    <source>
        <dbReference type="EMBL" id="QMR40550.1"/>
    </source>
</evidence>
<reference evidence="2" key="3">
    <citation type="journal article" date="2023" name="J. Hosp. Infect.">
        <title>Cross-contamination of carbapenem-resistant Gram-negative bacteria between patients and hospital environment in the first year of a newly built surgical ward.</title>
        <authorList>
            <person name="Boutin S."/>
            <person name="Scherrer M."/>
            <person name="Spath I."/>
            <person name="Kocer K."/>
            <person name="Heeg K."/>
            <person name="Nurjadi D."/>
        </authorList>
    </citation>
    <scope>NUCLEOTIDE SEQUENCE</scope>
    <source>
        <strain evidence="2">KE10384</strain>
    </source>
</reference>
<dbReference type="EMBL" id="CP055904">
    <property type="protein sequence ID" value="QMR40550.1"/>
    <property type="molecule type" value="Genomic_DNA"/>
</dbReference>
<evidence type="ECO:0000313" key="2">
    <source>
        <dbReference type="EMBL" id="MEA8798714.1"/>
    </source>
</evidence>
<keyword evidence="1" id="KW-0472">Membrane</keyword>
<dbReference type="EMBL" id="JARELW010000002">
    <property type="protein sequence ID" value="MEA8798714.1"/>
    <property type="molecule type" value="Genomic_DNA"/>
</dbReference>
<dbReference type="Proteomes" id="UP001303386">
    <property type="component" value="Unassembled WGS sequence"/>
</dbReference>
<dbReference type="Proteomes" id="UP000514462">
    <property type="component" value="Chromosome"/>
</dbReference>
<feature type="transmembrane region" description="Helical" evidence="1">
    <location>
        <begin position="21"/>
        <end position="42"/>
    </location>
</feature>
<proteinExistence type="predicted"/>
<dbReference type="AlphaFoldDB" id="A0AAP9U5U5"/>